<evidence type="ECO:0000313" key="2">
    <source>
        <dbReference type="Proteomes" id="UP000239471"/>
    </source>
</evidence>
<name>A0A2T0BL52_9CLOT</name>
<accession>A0A2T0BL52</accession>
<dbReference type="RefSeq" id="WP_106058200.1">
    <property type="nucleotide sequence ID" value="NZ_PVXQ01000001.1"/>
</dbReference>
<comment type="caution">
    <text evidence="1">The sequence shown here is derived from an EMBL/GenBank/DDBJ whole genome shotgun (WGS) entry which is preliminary data.</text>
</comment>
<dbReference type="OrthoDB" id="200286at2"/>
<proteinExistence type="predicted"/>
<sequence length="204" mass="23749">MEKIAVFLDQDNNISSFLDGAVVKIFQKDKEGWKVNKLIAVDMTKVKGIRAIRHGIQDLINQFDDCKIVVVKKRFGIAYSVFYAQDFSVWELPGKKAEEILDDVLNREKEHDCLEKEEEEKKNSYVEEVKHGEYYLDLIKVQLEDPEVSSKKALLPFIENTAFEALKLRCCHVPPWLRSHSENKNLSFEVAKITNQDYEVIIKR</sequence>
<reference evidence="1 2" key="1">
    <citation type="submission" date="2018-03" db="EMBL/GenBank/DDBJ databases">
        <title>Genome sequence of Clostridium vincentii DSM 10228.</title>
        <authorList>
            <person name="Poehlein A."/>
            <person name="Daniel R."/>
        </authorList>
    </citation>
    <scope>NUCLEOTIDE SEQUENCE [LARGE SCALE GENOMIC DNA]</scope>
    <source>
        <strain evidence="1 2">DSM 10228</strain>
    </source>
</reference>
<evidence type="ECO:0000313" key="1">
    <source>
        <dbReference type="EMBL" id="PRR84624.1"/>
    </source>
</evidence>
<dbReference type="Pfam" id="PF09582">
    <property type="entry name" value="AnfO_nitrog"/>
    <property type="match status" value="1"/>
</dbReference>
<gene>
    <name evidence="1" type="ORF">CLVI_01470</name>
</gene>
<organism evidence="1 2">
    <name type="scientific">Clostridium vincentii</name>
    <dbReference type="NCBI Taxonomy" id="52704"/>
    <lineage>
        <taxon>Bacteria</taxon>
        <taxon>Bacillati</taxon>
        <taxon>Bacillota</taxon>
        <taxon>Clostridia</taxon>
        <taxon>Eubacteriales</taxon>
        <taxon>Clostridiaceae</taxon>
        <taxon>Clostridium</taxon>
    </lineage>
</organism>
<protein>
    <submittedName>
        <fullName evidence="1">Iron only nitrogenase protein AnfO</fullName>
    </submittedName>
</protein>
<dbReference type="EMBL" id="PVXQ01000001">
    <property type="protein sequence ID" value="PRR84624.1"/>
    <property type="molecule type" value="Genomic_DNA"/>
</dbReference>
<dbReference type="Proteomes" id="UP000239471">
    <property type="component" value="Unassembled WGS sequence"/>
</dbReference>
<keyword evidence="2" id="KW-1185">Reference proteome</keyword>
<dbReference type="InterPro" id="IPR014287">
    <property type="entry name" value="Nase_Fe-Fe_AnfO"/>
</dbReference>
<dbReference type="AlphaFoldDB" id="A0A2T0BL52"/>